<dbReference type="RefSeq" id="WP_378207461.1">
    <property type="nucleotide sequence ID" value="NZ_JBHLZP010000214.1"/>
</dbReference>
<reference evidence="1 2" key="1">
    <citation type="submission" date="2024-09" db="EMBL/GenBank/DDBJ databases">
        <authorList>
            <person name="Sun Q."/>
            <person name="Mori K."/>
        </authorList>
    </citation>
    <scope>NUCLEOTIDE SEQUENCE [LARGE SCALE GENOMIC DNA]</scope>
    <source>
        <strain evidence="1 2">TBRC 0563</strain>
    </source>
</reference>
<gene>
    <name evidence="1" type="ORF">ACFFNX_25870</name>
</gene>
<dbReference type="Proteomes" id="UP001589627">
    <property type="component" value="Unassembled WGS sequence"/>
</dbReference>
<comment type="caution">
    <text evidence="1">The sequence shown here is derived from an EMBL/GenBank/DDBJ whole genome shotgun (WGS) entry which is preliminary data.</text>
</comment>
<evidence type="ECO:0000313" key="1">
    <source>
        <dbReference type="EMBL" id="MFB9835613.1"/>
    </source>
</evidence>
<organism evidence="1 2">
    <name type="scientific">Actinoallomurus acaciae</name>
    <dbReference type="NCBI Taxonomy" id="502577"/>
    <lineage>
        <taxon>Bacteria</taxon>
        <taxon>Bacillati</taxon>
        <taxon>Actinomycetota</taxon>
        <taxon>Actinomycetes</taxon>
        <taxon>Streptosporangiales</taxon>
        <taxon>Thermomonosporaceae</taxon>
        <taxon>Actinoallomurus</taxon>
    </lineage>
</organism>
<evidence type="ECO:0000313" key="2">
    <source>
        <dbReference type="Proteomes" id="UP001589627"/>
    </source>
</evidence>
<accession>A0ABV5YKN1</accession>
<keyword evidence="2" id="KW-1185">Reference proteome</keyword>
<proteinExistence type="predicted"/>
<evidence type="ECO:0008006" key="3">
    <source>
        <dbReference type="Google" id="ProtNLM"/>
    </source>
</evidence>
<sequence>MDSDTERTGRTAEADPELLGVYLNDHLAGATAGTELSARLASAHRDADDGAVLERLATEIREDRATLIALMATLGIPVRHYKVLLGWAAEKAGRLKPNGRLLERSPLSGLEELESMALGVVGKTACWRVLRILADHDRRLEPERLDDLLARAKRQAETLEELRVRAGTRLATSAA</sequence>
<name>A0ABV5YKN1_9ACTN</name>
<dbReference type="EMBL" id="JBHLZP010000214">
    <property type="protein sequence ID" value="MFB9835613.1"/>
    <property type="molecule type" value="Genomic_DNA"/>
</dbReference>
<protein>
    <recommendedName>
        <fullName evidence="3">DUF892 family protein</fullName>
    </recommendedName>
</protein>